<evidence type="ECO:0000313" key="2">
    <source>
        <dbReference type="EMBL" id="CAL1130315.1"/>
    </source>
</evidence>
<dbReference type="EMBL" id="CAMXCT030000307">
    <property type="protein sequence ID" value="CAL4764252.1"/>
    <property type="molecule type" value="Genomic_DNA"/>
</dbReference>
<dbReference type="Proteomes" id="UP001152797">
    <property type="component" value="Unassembled WGS sequence"/>
</dbReference>
<keyword evidence="3" id="KW-0645">Protease</keyword>
<name>A0A9P1FJL3_9DINO</name>
<sequence length="338" mass="38013">MARVSDDARQMLEGSYVYWMALDDTVQRGDLGVVGSVWDCEAGERYVHFANWEGTMPERQLNMCNFQKGTLVHLSKEGLHSAVGEVVLWDEGKLVVDVLGEKVKVPPTHLIRCDFQKHSTVHVLSKPEASDKVYQIGEGLYSLAGGLRDGKLILNTNDGYDFFDPEQLALAKIQRGDYVIAPNGQTGWARGIDADRLHFSVQFEGFAEASFAPSELRRSPLQKDTLVTWTLHYEDVPKGTVGEVQTLNMKDGRMRVRFPKGTWNFRVSQLRPLRFQPGDYVQWKKHDEDIPEGDIGEVVRLKENGKIYIQWPKCLCSFWPSSLKLLPATGSGPLGLCG</sequence>
<reference evidence="2" key="2">
    <citation type="submission" date="2024-04" db="EMBL/GenBank/DDBJ databases">
        <authorList>
            <person name="Chen Y."/>
            <person name="Shah S."/>
            <person name="Dougan E. K."/>
            <person name="Thang M."/>
            <person name="Chan C."/>
        </authorList>
    </citation>
    <scope>NUCLEOTIDE SEQUENCE [LARGE SCALE GENOMIC DNA]</scope>
</reference>
<keyword evidence="4" id="KW-1185">Reference proteome</keyword>
<evidence type="ECO:0000313" key="3">
    <source>
        <dbReference type="EMBL" id="CAL4764252.1"/>
    </source>
</evidence>
<dbReference type="AlphaFoldDB" id="A0A9P1FJL3"/>
<organism evidence="1">
    <name type="scientific">Cladocopium goreaui</name>
    <dbReference type="NCBI Taxonomy" id="2562237"/>
    <lineage>
        <taxon>Eukaryota</taxon>
        <taxon>Sar</taxon>
        <taxon>Alveolata</taxon>
        <taxon>Dinophyceae</taxon>
        <taxon>Suessiales</taxon>
        <taxon>Symbiodiniaceae</taxon>
        <taxon>Cladocopium</taxon>
    </lineage>
</organism>
<accession>A0A9P1FJL3</accession>
<dbReference type="GO" id="GO:0008233">
    <property type="term" value="F:peptidase activity"/>
    <property type="evidence" value="ECO:0007669"/>
    <property type="project" value="UniProtKB-KW"/>
</dbReference>
<comment type="caution">
    <text evidence="1">The sequence shown here is derived from an EMBL/GenBank/DDBJ whole genome shotgun (WGS) entry which is preliminary data.</text>
</comment>
<proteinExistence type="predicted"/>
<reference evidence="1" key="1">
    <citation type="submission" date="2022-10" db="EMBL/GenBank/DDBJ databases">
        <authorList>
            <person name="Chen Y."/>
            <person name="Dougan E. K."/>
            <person name="Chan C."/>
            <person name="Rhodes N."/>
            <person name="Thang M."/>
        </authorList>
    </citation>
    <scope>NUCLEOTIDE SEQUENCE</scope>
</reference>
<dbReference type="EMBL" id="CAMXCT010000307">
    <property type="protein sequence ID" value="CAI3976940.1"/>
    <property type="molecule type" value="Genomic_DNA"/>
</dbReference>
<dbReference type="GO" id="GO:0006508">
    <property type="term" value="P:proteolysis"/>
    <property type="evidence" value="ECO:0007669"/>
    <property type="project" value="UniProtKB-KW"/>
</dbReference>
<evidence type="ECO:0000313" key="4">
    <source>
        <dbReference type="Proteomes" id="UP001152797"/>
    </source>
</evidence>
<dbReference type="OrthoDB" id="442423at2759"/>
<gene>
    <name evidence="1" type="ORF">C1SCF055_LOCUS5122</name>
</gene>
<keyword evidence="3" id="KW-0378">Hydrolase</keyword>
<protein>
    <submittedName>
        <fullName evidence="3">Calpain-type cysteine protease DEK1</fullName>
    </submittedName>
</protein>
<dbReference type="EMBL" id="CAMXCT020000307">
    <property type="protein sequence ID" value="CAL1130315.1"/>
    <property type="molecule type" value="Genomic_DNA"/>
</dbReference>
<evidence type="ECO:0000313" key="1">
    <source>
        <dbReference type="EMBL" id="CAI3976940.1"/>
    </source>
</evidence>